<evidence type="ECO:0000256" key="1">
    <source>
        <dbReference type="ARBA" id="ARBA00005912"/>
    </source>
</evidence>
<evidence type="ECO:0000256" key="3">
    <source>
        <dbReference type="SAM" id="Coils"/>
    </source>
</evidence>
<evidence type="ECO:0000313" key="5">
    <source>
        <dbReference type="EMBL" id="OGG90846.1"/>
    </source>
</evidence>
<keyword evidence="2" id="KW-0648">Protein biosynthesis</keyword>
<dbReference type="InterPro" id="IPR002661">
    <property type="entry name" value="Ribosome_recyc_fac"/>
</dbReference>
<dbReference type="Pfam" id="PF01765">
    <property type="entry name" value="RRF"/>
    <property type="match status" value="1"/>
</dbReference>
<name>A0A1F6FYA7_9BACT</name>
<dbReference type="Proteomes" id="UP000177998">
    <property type="component" value="Unassembled WGS sequence"/>
</dbReference>
<dbReference type="PANTHER" id="PTHR20982">
    <property type="entry name" value="RIBOSOME RECYCLING FACTOR"/>
    <property type="match status" value="1"/>
</dbReference>
<evidence type="ECO:0000259" key="4">
    <source>
        <dbReference type="Pfam" id="PF01765"/>
    </source>
</evidence>
<dbReference type="STRING" id="1798564.A3H55_00560"/>
<comment type="caution">
    <text evidence="5">The sequence shown here is derived from an EMBL/GenBank/DDBJ whole genome shotgun (WGS) entry which is preliminary data.</text>
</comment>
<dbReference type="InterPro" id="IPR023584">
    <property type="entry name" value="Ribosome_recyc_fac_dom"/>
</dbReference>
<dbReference type="GO" id="GO:0043023">
    <property type="term" value="F:ribosomal large subunit binding"/>
    <property type="evidence" value="ECO:0007669"/>
    <property type="project" value="TreeGrafter"/>
</dbReference>
<comment type="similarity">
    <text evidence="1">Belongs to the RRF family.</text>
</comment>
<feature type="domain" description="Ribosome recycling factor" evidence="4">
    <location>
        <begin position="18"/>
        <end position="179"/>
    </location>
</feature>
<feature type="coiled-coil region" evidence="3">
    <location>
        <begin position="129"/>
        <end position="174"/>
    </location>
</feature>
<protein>
    <submittedName>
        <fullName evidence="5">Ribosome recycling factor</fullName>
    </submittedName>
</protein>
<dbReference type="EMBL" id="MFMZ01000031">
    <property type="protein sequence ID" value="OGG90846.1"/>
    <property type="molecule type" value="Genomic_DNA"/>
</dbReference>
<dbReference type="Gene3D" id="1.10.132.20">
    <property type="entry name" value="Ribosome-recycling factor"/>
    <property type="match status" value="1"/>
</dbReference>
<dbReference type="Gene3D" id="3.30.1360.40">
    <property type="match status" value="1"/>
</dbReference>
<keyword evidence="3" id="KW-0175">Coiled coil</keyword>
<organism evidence="5 6">
    <name type="scientific">Candidatus Kuenenbacteria bacterium RIFCSPLOWO2_02_FULL_42_16</name>
    <dbReference type="NCBI Taxonomy" id="1798564"/>
    <lineage>
        <taxon>Bacteria</taxon>
        <taxon>Candidatus Kueneniibacteriota</taxon>
    </lineage>
</organism>
<dbReference type="NCBIfam" id="TIGR00496">
    <property type="entry name" value="frr"/>
    <property type="match status" value="1"/>
</dbReference>
<proteinExistence type="inferred from homology"/>
<accession>A0A1F6FYA7</accession>
<reference evidence="5 6" key="1">
    <citation type="journal article" date="2016" name="Nat. Commun.">
        <title>Thousands of microbial genomes shed light on interconnected biogeochemical processes in an aquifer system.</title>
        <authorList>
            <person name="Anantharaman K."/>
            <person name="Brown C.T."/>
            <person name="Hug L.A."/>
            <person name="Sharon I."/>
            <person name="Castelle C.J."/>
            <person name="Probst A.J."/>
            <person name="Thomas B.C."/>
            <person name="Singh A."/>
            <person name="Wilkins M.J."/>
            <person name="Karaoz U."/>
            <person name="Brodie E.L."/>
            <person name="Williams K.H."/>
            <person name="Hubbard S.S."/>
            <person name="Banfield J.F."/>
        </authorList>
    </citation>
    <scope>NUCLEOTIDE SEQUENCE [LARGE SCALE GENOMIC DNA]</scope>
</reference>
<sequence length="181" mass="20931">MKIEQSRDNFDKVIEHIKQDIGSLRTNRATPSMLENLMVEAYGTRMPINQLGSIQAPEPRMLTVEPWDKSVIKNIEKAVQTASRGLNVTNEGTFLRITLSQMTEETRRELVKILNDKLESGRRSLRGVRDDVKEAVVSAEKNQEITEDERYKLVEDLDTMVREYNKKIEELGKKKEEEIKP</sequence>
<evidence type="ECO:0000313" key="6">
    <source>
        <dbReference type="Proteomes" id="UP000177998"/>
    </source>
</evidence>
<dbReference type="SUPFAM" id="SSF55194">
    <property type="entry name" value="Ribosome recycling factor, RRF"/>
    <property type="match status" value="1"/>
</dbReference>
<dbReference type="InterPro" id="IPR036191">
    <property type="entry name" value="RRF_sf"/>
</dbReference>
<dbReference type="PANTHER" id="PTHR20982:SF3">
    <property type="entry name" value="MITOCHONDRIAL RIBOSOME RECYCLING FACTOR PSEUDO 1"/>
    <property type="match status" value="1"/>
</dbReference>
<dbReference type="AlphaFoldDB" id="A0A1F6FYA7"/>
<dbReference type="GO" id="GO:0006412">
    <property type="term" value="P:translation"/>
    <property type="evidence" value="ECO:0007669"/>
    <property type="project" value="UniProtKB-KW"/>
</dbReference>
<dbReference type="FunFam" id="3.30.1360.40:FF:000001">
    <property type="entry name" value="Ribosome-recycling factor"/>
    <property type="match status" value="1"/>
</dbReference>
<gene>
    <name evidence="5" type="ORF">A3H55_00560</name>
</gene>
<evidence type="ECO:0000256" key="2">
    <source>
        <dbReference type="ARBA" id="ARBA00022917"/>
    </source>
</evidence>